<dbReference type="Proteomes" id="UP001150001">
    <property type="component" value="Unassembled WGS sequence"/>
</dbReference>
<evidence type="ECO:0000313" key="5">
    <source>
        <dbReference type="Proteomes" id="UP001150001"/>
    </source>
</evidence>
<evidence type="ECO:0000259" key="1">
    <source>
        <dbReference type="Pfam" id="PF16976"/>
    </source>
</evidence>
<proteinExistence type="predicted"/>
<feature type="domain" description="Flp pilus assembly protein RcpC/CpaB" evidence="1">
    <location>
        <begin position="115"/>
        <end position="230"/>
    </location>
</feature>
<evidence type="ECO:0000313" key="2">
    <source>
        <dbReference type="EMBL" id="MDC5739879.1"/>
    </source>
</evidence>
<dbReference type="RefSeq" id="WP_069668654.1">
    <property type="nucleotide sequence ID" value="NZ_JAPFIM010000015.1"/>
</dbReference>
<dbReference type="InterPro" id="IPR031571">
    <property type="entry name" value="RcpC_dom"/>
</dbReference>
<name>A0A178J7D9_9VIBR</name>
<reference evidence="2" key="2">
    <citation type="submission" date="2022-11" db="EMBL/GenBank/DDBJ databases">
        <title>Role of the vibriolysin VemA secreted by the emergent pathogen Vibrio europaeus in the colonization of Manila clam mucus.</title>
        <authorList>
            <person name="Martinez C."/>
            <person name="Rodriguez S."/>
            <person name="Vences A."/>
            <person name="Barja J.L."/>
            <person name="Toranzo A.E."/>
            <person name="Dubert J."/>
        </authorList>
    </citation>
    <scope>NUCLEOTIDE SEQUENCE</scope>
    <source>
        <strain evidence="2">3454</strain>
    </source>
</reference>
<dbReference type="AlphaFoldDB" id="A0A178J7D9"/>
<sequence>MKQRLTHLIALVALGVGVYGIFSEMFASPPEPQPVAQTEAPENKIRVWRVTENVKRGQNFSPDLLEAEVLPENEAHYALTELPYSKGAVYRHRVKPGSLLTADDLITPDDPDYVDAIIKQGMSPFPLAVEQRHIIAAGVKAGDFIDILSLTSLQQNMAQRDSVESPRAANIDVKPLLNQVRVLAVQGKTYDDQELAHYGADEASTLVTLVLEIPHPFISKMTLARRLSALEIYKSRQQMYLPEAQTKDILPGYQGIVELRGSRRG</sequence>
<dbReference type="Pfam" id="PF16976">
    <property type="entry name" value="RcpC"/>
    <property type="match status" value="1"/>
</dbReference>
<dbReference type="NCBIfam" id="TIGR03177">
    <property type="entry name" value="pilus_cpaB"/>
    <property type="match status" value="1"/>
</dbReference>
<keyword evidence="5" id="KW-1185">Reference proteome</keyword>
<evidence type="ECO:0000313" key="3">
    <source>
        <dbReference type="EMBL" id="OAM97458.1"/>
    </source>
</evidence>
<dbReference type="EMBL" id="LUAX01000007">
    <property type="protein sequence ID" value="OAM97458.1"/>
    <property type="molecule type" value="Genomic_DNA"/>
</dbReference>
<dbReference type="Proteomes" id="UP000094761">
    <property type="component" value="Unassembled WGS sequence"/>
</dbReference>
<dbReference type="EMBL" id="JAPFIT010000012">
    <property type="protein sequence ID" value="MDC5739879.1"/>
    <property type="molecule type" value="Genomic_DNA"/>
</dbReference>
<dbReference type="OrthoDB" id="6400671at2"/>
<gene>
    <name evidence="2" type="primary">cpaB</name>
    <name evidence="3" type="ORF">AZ468_18080</name>
    <name evidence="2" type="ORF">OPW20_07355</name>
</gene>
<organism evidence="3 4">
    <name type="scientific">Vibrio europaeus</name>
    <dbReference type="NCBI Taxonomy" id="300876"/>
    <lineage>
        <taxon>Bacteria</taxon>
        <taxon>Pseudomonadati</taxon>
        <taxon>Pseudomonadota</taxon>
        <taxon>Gammaproteobacteria</taxon>
        <taxon>Vibrionales</taxon>
        <taxon>Vibrionaceae</taxon>
        <taxon>Vibrio</taxon>
        <taxon>Vibrio oreintalis group</taxon>
    </lineage>
</organism>
<dbReference type="InterPro" id="IPR017592">
    <property type="entry name" value="Pilus_assmbl_Flp-typ_CpaB"/>
</dbReference>
<reference evidence="3 4" key="1">
    <citation type="submission" date="2016-03" db="EMBL/GenBank/DDBJ databases">
        <title>Draft genome sequence of the Vibrio tubiashii subs. europaeus.</title>
        <authorList>
            <person name="Spinard E."/>
            <person name="Dubert J."/>
            <person name="Nelson D.R."/>
            <person name="Barja J.L."/>
        </authorList>
    </citation>
    <scope>NUCLEOTIDE SEQUENCE [LARGE SCALE GENOMIC DNA]</scope>
    <source>
        <strain evidence="4">PP-638</strain>
        <strain evidence="3">PP2-638</strain>
    </source>
</reference>
<accession>A0A178J7D9</accession>
<evidence type="ECO:0000313" key="4">
    <source>
        <dbReference type="Proteomes" id="UP000094761"/>
    </source>
</evidence>
<protein>
    <submittedName>
        <fullName evidence="2">Flp pilus assembly protein CpaB</fullName>
    </submittedName>
</protein>
<dbReference type="GeneID" id="78077633"/>
<comment type="caution">
    <text evidence="3">The sequence shown here is derived from an EMBL/GenBank/DDBJ whole genome shotgun (WGS) entry which is preliminary data.</text>
</comment>